<dbReference type="InterPro" id="IPR011257">
    <property type="entry name" value="DNA_glycosylase"/>
</dbReference>
<evidence type="ECO:0000256" key="4">
    <source>
        <dbReference type="ARBA" id="ARBA00012045"/>
    </source>
</evidence>
<dbReference type="AlphaFoldDB" id="A0A9P6VW71"/>
<dbReference type="PANTHER" id="PTHR42944">
    <property type="entry name" value="ADENINE DNA GLYCOSYLASE"/>
    <property type="match status" value="1"/>
</dbReference>
<keyword evidence="12" id="KW-0234">DNA repair</keyword>
<gene>
    <name evidence="16" type="ORF">C6P46_006480</name>
</gene>
<feature type="compositionally biased region" description="Gly residues" evidence="14">
    <location>
        <begin position="564"/>
        <end position="573"/>
    </location>
</feature>
<feature type="compositionally biased region" description="Low complexity" evidence="14">
    <location>
        <begin position="577"/>
        <end position="592"/>
    </location>
</feature>
<accession>A0A9P6VW71</accession>
<keyword evidence="6" id="KW-0004">4Fe-4S</keyword>
<dbReference type="GO" id="GO:0034039">
    <property type="term" value="F:8-oxo-7,8-dihydroguanine DNA N-glycosylase activity"/>
    <property type="evidence" value="ECO:0007669"/>
    <property type="project" value="TreeGrafter"/>
</dbReference>
<evidence type="ECO:0000256" key="2">
    <source>
        <dbReference type="ARBA" id="ARBA00001966"/>
    </source>
</evidence>
<dbReference type="InterPro" id="IPR023170">
    <property type="entry name" value="HhH_base_excis_C"/>
</dbReference>
<evidence type="ECO:0000313" key="16">
    <source>
        <dbReference type="EMBL" id="KAG0657511.1"/>
    </source>
</evidence>
<dbReference type="Pfam" id="PF00730">
    <property type="entry name" value="HhH-GPD"/>
    <property type="match status" value="1"/>
</dbReference>
<dbReference type="GO" id="GO:0006298">
    <property type="term" value="P:mismatch repair"/>
    <property type="evidence" value="ECO:0007669"/>
    <property type="project" value="TreeGrafter"/>
</dbReference>
<dbReference type="GO" id="GO:0000701">
    <property type="term" value="F:purine-specific mismatch base pair DNA N-glycosylase activity"/>
    <property type="evidence" value="ECO:0007669"/>
    <property type="project" value="UniProtKB-EC"/>
</dbReference>
<feature type="region of interest" description="Disordered" evidence="14">
    <location>
        <begin position="1"/>
        <end position="39"/>
    </location>
</feature>
<dbReference type="InterPro" id="IPR004035">
    <property type="entry name" value="Endouclease-III_FeS-bd_BS"/>
</dbReference>
<dbReference type="PANTHER" id="PTHR42944:SF1">
    <property type="entry name" value="ADENINE DNA GLYCOSYLASE"/>
    <property type="match status" value="1"/>
</dbReference>
<feature type="region of interest" description="Disordered" evidence="14">
    <location>
        <begin position="666"/>
        <end position="685"/>
    </location>
</feature>
<evidence type="ECO:0000256" key="7">
    <source>
        <dbReference type="ARBA" id="ARBA00022723"/>
    </source>
</evidence>
<sequence length="685" mass="73520">MPPKKKPVQGVARPPLPQPNQAHPCASLLPSALAPSTFTDRPHPPAYHCFVTSPYYPRTARTTDEPPKKRSKASSSAPKLPPALDTAIDAVVLQQKLLTWFDGVKDKRGMPWRKDIDPNTLSRKEKNRRGYEVWVSEIMLQQTTVAAVIPYWTKWMAEFPTVEALADGDLEAVNRLWKGLGYYSRAKRLLDGARTVMEKHGGNMPRTAEGLLDIDGIGPYSAGSVSSIAFAARSALVDGNVTRVLSRLVALHAPVAAKATTSFVWALADVLVPPQATEDEPSPLGSVGGLNKPGAWNQALMELGATVCTPKNPKCEECPLNEECLAFAEARFVAHRPRSNDARAASNPEPDIEDLCTLCSTLPYETTAEARNHNVEVYPMAKEKTKKREEDTAVCVLEWVRKGVVNPTDEERQVLLVKRPEKGLLAGLFEFPAIDLAPEDSPLKASARTLRLDKLVRSLIDTSNCLLRSPEDASAGALVSRTSLPTVTQVYSHITRTYLAERVVLSSSSLPPLRPASKQAPADSTAVVQSRAGAAKWIPASQVGSANVGGAVGKIWNERNSLVIGGGGGGGGSKTVNTNGKRSGNKGKNGSTAAAPEKGQASLAGFFLKKGPSEPRPPPPPSSSSFVKHESPAPGDVTAEDDDIVIVETTAITGSVTEARVRTALKSSPVKVYKKRRIASDSEDE</sequence>
<dbReference type="SUPFAM" id="SSF48150">
    <property type="entry name" value="DNA-glycosylase"/>
    <property type="match status" value="1"/>
</dbReference>
<name>A0A9P6VW71_RHOMI</name>
<keyword evidence="13" id="KW-0326">Glycosidase</keyword>
<dbReference type="Proteomes" id="UP000777482">
    <property type="component" value="Unassembled WGS sequence"/>
</dbReference>
<dbReference type="Gene3D" id="1.10.340.30">
    <property type="entry name" value="Hypothetical protein, domain 2"/>
    <property type="match status" value="1"/>
</dbReference>
<dbReference type="GO" id="GO:0051539">
    <property type="term" value="F:4 iron, 4 sulfur cluster binding"/>
    <property type="evidence" value="ECO:0007669"/>
    <property type="project" value="UniProtKB-KW"/>
</dbReference>
<keyword evidence="7" id="KW-0479">Metal-binding</keyword>
<comment type="cofactor">
    <cofactor evidence="2">
        <name>[4Fe-4S] cluster</name>
        <dbReference type="ChEBI" id="CHEBI:49883"/>
    </cofactor>
</comment>
<proteinExistence type="inferred from homology"/>
<dbReference type="SMART" id="SM00478">
    <property type="entry name" value="ENDO3c"/>
    <property type="match status" value="1"/>
</dbReference>
<evidence type="ECO:0000256" key="6">
    <source>
        <dbReference type="ARBA" id="ARBA00022485"/>
    </source>
</evidence>
<evidence type="ECO:0000256" key="1">
    <source>
        <dbReference type="ARBA" id="ARBA00000843"/>
    </source>
</evidence>
<evidence type="ECO:0000313" key="17">
    <source>
        <dbReference type="Proteomes" id="UP000777482"/>
    </source>
</evidence>
<dbReference type="GO" id="GO:0006285">
    <property type="term" value="P:base-excision repair, AP site formation"/>
    <property type="evidence" value="ECO:0007669"/>
    <property type="project" value="UniProtKB-ARBA"/>
</dbReference>
<evidence type="ECO:0000259" key="15">
    <source>
        <dbReference type="SMART" id="SM00478"/>
    </source>
</evidence>
<comment type="catalytic activity">
    <reaction evidence="1">
        <text>Hydrolyzes free adenine bases from 7,8-dihydro-8-oxoguanine:adenine mismatched double-stranded DNA, leaving an apurinic site.</text>
        <dbReference type="EC" id="3.2.2.31"/>
    </reaction>
</comment>
<feature type="region of interest" description="Disordered" evidence="14">
    <location>
        <begin position="58"/>
        <end position="81"/>
    </location>
</feature>
<comment type="caution">
    <text evidence="16">The sequence shown here is derived from an EMBL/GenBank/DDBJ whole genome shotgun (WGS) entry which is preliminary data.</text>
</comment>
<dbReference type="FunFam" id="1.10.340.30:FF:000002">
    <property type="entry name" value="Adenine DNA glycosylase"/>
    <property type="match status" value="1"/>
</dbReference>
<feature type="domain" description="HhH-GPD" evidence="15">
    <location>
        <begin position="139"/>
        <end position="306"/>
    </location>
</feature>
<evidence type="ECO:0000256" key="8">
    <source>
        <dbReference type="ARBA" id="ARBA00022763"/>
    </source>
</evidence>
<evidence type="ECO:0000256" key="3">
    <source>
        <dbReference type="ARBA" id="ARBA00008343"/>
    </source>
</evidence>
<dbReference type="InterPro" id="IPR003651">
    <property type="entry name" value="Endonuclease3_FeS-loop_motif"/>
</dbReference>
<dbReference type="PROSITE" id="PS00764">
    <property type="entry name" value="ENDONUCLEASE_III_1"/>
    <property type="match status" value="1"/>
</dbReference>
<evidence type="ECO:0000256" key="9">
    <source>
        <dbReference type="ARBA" id="ARBA00022801"/>
    </source>
</evidence>
<dbReference type="GO" id="GO:0032357">
    <property type="term" value="F:oxidized purine DNA binding"/>
    <property type="evidence" value="ECO:0007669"/>
    <property type="project" value="TreeGrafter"/>
</dbReference>
<dbReference type="GO" id="GO:0035485">
    <property type="term" value="F:adenine/guanine mispair binding"/>
    <property type="evidence" value="ECO:0007669"/>
    <property type="project" value="TreeGrafter"/>
</dbReference>
<dbReference type="SUPFAM" id="SSF55811">
    <property type="entry name" value="Nudix"/>
    <property type="match status" value="1"/>
</dbReference>
<evidence type="ECO:0000256" key="14">
    <source>
        <dbReference type="SAM" id="MobiDB-lite"/>
    </source>
</evidence>
<dbReference type="InterPro" id="IPR003265">
    <property type="entry name" value="HhH-GPD_domain"/>
</dbReference>
<keyword evidence="11" id="KW-0411">Iron-sulfur</keyword>
<dbReference type="GO" id="GO:0046872">
    <property type="term" value="F:metal ion binding"/>
    <property type="evidence" value="ECO:0007669"/>
    <property type="project" value="UniProtKB-KW"/>
</dbReference>
<evidence type="ECO:0000256" key="12">
    <source>
        <dbReference type="ARBA" id="ARBA00023204"/>
    </source>
</evidence>
<dbReference type="Gene3D" id="1.10.1670.10">
    <property type="entry name" value="Helix-hairpin-Helix base-excision DNA repair enzymes (C-terminal)"/>
    <property type="match status" value="1"/>
</dbReference>
<dbReference type="EC" id="3.2.2.31" evidence="4"/>
<feature type="region of interest" description="Disordered" evidence="14">
    <location>
        <begin position="564"/>
        <end position="642"/>
    </location>
</feature>
<dbReference type="SMART" id="SM00525">
    <property type="entry name" value="FES"/>
    <property type="match status" value="1"/>
</dbReference>
<dbReference type="Gene3D" id="3.90.79.10">
    <property type="entry name" value="Nucleoside Triphosphate Pyrophosphohydrolase"/>
    <property type="match status" value="1"/>
</dbReference>
<dbReference type="GO" id="GO:0005634">
    <property type="term" value="C:nucleus"/>
    <property type="evidence" value="ECO:0007669"/>
    <property type="project" value="TreeGrafter"/>
</dbReference>
<reference evidence="16 17" key="1">
    <citation type="submission" date="2020-11" db="EMBL/GenBank/DDBJ databases">
        <title>Kefir isolates.</title>
        <authorList>
            <person name="Marcisauskas S."/>
            <person name="Kim Y."/>
            <person name="Blasche S."/>
        </authorList>
    </citation>
    <scope>NUCLEOTIDE SEQUENCE [LARGE SCALE GENOMIC DNA]</scope>
    <source>
        <strain evidence="16 17">KR</strain>
    </source>
</reference>
<evidence type="ECO:0000256" key="11">
    <source>
        <dbReference type="ARBA" id="ARBA00023014"/>
    </source>
</evidence>
<organism evidence="16 17">
    <name type="scientific">Rhodotorula mucilaginosa</name>
    <name type="common">Yeast</name>
    <name type="synonym">Rhodotorula rubra</name>
    <dbReference type="NCBI Taxonomy" id="5537"/>
    <lineage>
        <taxon>Eukaryota</taxon>
        <taxon>Fungi</taxon>
        <taxon>Dikarya</taxon>
        <taxon>Basidiomycota</taxon>
        <taxon>Pucciniomycotina</taxon>
        <taxon>Microbotryomycetes</taxon>
        <taxon>Sporidiobolales</taxon>
        <taxon>Sporidiobolaceae</taxon>
        <taxon>Rhodotorula</taxon>
    </lineage>
</organism>
<protein>
    <recommendedName>
        <fullName evidence="5">Adenine DNA glycosylase</fullName>
        <ecNumber evidence="4">3.2.2.31</ecNumber>
    </recommendedName>
</protein>
<keyword evidence="17" id="KW-1185">Reference proteome</keyword>
<dbReference type="OrthoDB" id="10248838at2759"/>
<evidence type="ECO:0000256" key="5">
    <source>
        <dbReference type="ARBA" id="ARBA00022023"/>
    </source>
</evidence>
<keyword evidence="9" id="KW-0378">Hydrolase</keyword>
<dbReference type="InterPro" id="IPR015797">
    <property type="entry name" value="NUDIX_hydrolase-like_dom_sf"/>
</dbReference>
<keyword evidence="8" id="KW-0227">DNA damage</keyword>
<dbReference type="EMBL" id="PUHQ01000080">
    <property type="protein sequence ID" value="KAG0657511.1"/>
    <property type="molecule type" value="Genomic_DNA"/>
</dbReference>
<evidence type="ECO:0000256" key="10">
    <source>
        <dbReference type="ARBA" id="ARBA00023004"/>
    </source>
</evidence>
<evidence type="ECO:0000256" key="13">
    <source>
        <dbReference type="ARBA" id="ARBA00023295"/>
    </source>
</evidence>
<comment type="similarity">
    <text evidence="3">Belongs to the Nth/MutY family.</text>
</comment>
<dbReference type="InterPro" id="IPR044298">
    <property type="entry name" value="MIG/MutY"/>
</dbReference>
<dbReference type="CDD" id="cd00056">
    <property type="entry name" value="ENDO3c"/>
    <property type="match status" value="1"/>
</dbReference>
<keyword evidence="10" id="KW-0408">Iron</keyword>
<dbReference type="Pfam" id="PF10576">
    <property type="entry name" value="EndIII_4Fe-2S"/>
    <property type="match status" value="1"/>
</dbReference>